<dbReference type="OrthoDB" id="2800503at2759"/>
<protein>
    <submittedName>
        <fullName evidence="1">Uncharacterized protein</fullName>
    </submittedName>
</protein>
<evidence type="ECO:0000313" key="1">
    <source>
        <dbReference type="EMBL" id="KAG1775003.1"/>
    </source>
</evidence>
<gene>
    <name evidence="1" type="ORF">EV702DRAFT_921681</name>
</gene>
<name>A0A9P6ZR85_9AGAM</name>
<reference evidence="1" key="1">
    <citation type="journal article" date="2020" name="New Phytol.">
        <title>Comparative genomics reveals dynamic genome evolution in host specialist ectomycorrhizal fungi.</title>
        <authorList>
            <person name="Lofgren L.A."/>
            <person name="Nguyen N.H."/>
            <person name="Vilgalys R."/>
            <person name="Ruytinx J."/>
            <person name="Liao H.L."/>
            <person name="Branco S."/>
            <person name="Kuo A."/>
            <person name="LaButti K."/>
            <person name="Lipzen A."/>
            <person name="Andreopoulos W."/>
            <person name="Pangilinan J."/>
            <person name="Riley R."/>
            <person name="Hundley H."/>
            <person name="Na H."/>
            <person name="Barry K."/>
            <person name="Grigoriev I.V."/>
            <person name="Stajich J.E."/>
            <person name="Kennedy P.G."/>
        </authorList>
    </citation>
    <scope>NUCLEOTIDE SEQUENCE</scope>
    <source>
        <strain evidence="1">DOB743</strain>
    </source>
</reference>
<dbReference type="AlphaFoldDB" id="A0A9P6ZR85"/>
<comment type="caution">
    <text evidence="1">The sequence shown here is derived from an EMBL/GenBank/DDBJ whole genome shotgun (WGS) entry which is preliminary data.</text>
</comment>
<organism evidence="1 2">
    <name type="scientific">Suillus placidus</name>
    <dbReference type="NCBI Taxonomy" id="48579"/>
    <lineage>
        <taxon>Eukaryota</taxon>
        <taxon>Fungi</taxon>
        <taxon>Dikarya</taxon>
        <taxon>Basidiomycota</taxon>
        <taxon>Agaricomycotina</taxon>
        <taxon>Agaricomycetes</taxon>
        <taxon>Agaricomycetidae</taxon>
        <taxon>Boletales</taxon>
        <taxon>Suillineae</taxon>
        <taxon>Suillaceae</taxon>
        <taxon>Suillus</taxon>
    </lineage>
</organism>
<accession>A0A9P6ZR85</accession>
<dbReference type="Proteomes" id="UP000714275">
    <property type="component" value="Unassembled WGS sequence"/>
</dbReference>
<feature type="non-terminal residue" evidence="1">
    <location>
        <position position="1"/>
    </location>
</feature>
<feature type="non-terminal residue" evidence="1">
    <location>
        <position position="98"/>
    </location>
</feature>
<keyword evidence="2" id="KW-1185">Reference proteome</keyword>
<evidence type="ECO:0000313" key="2">
    <source>
        <dbReference type="Proteomes" id="UP000714275"/>
    </source>
</evidence>
<sequence>IKALIQLRNGGLIVELDSKLTLIRLREINARKRFLQALDNSVIFKDRTYTLVIQYVPVNILIERTGLLRLIEGKNQLADNSLASMRWIKPPHKRPPGQ</sequence>
<proteinExistence type="predicted"/>
<dbReference type="EMBL" id="JABBWD010000037">
    <property type="protein sequence ID" value="KAG1775003.1"/>
    <property type="molecule type" value="Genomic_DNA"/>
</dbReference>